<comment type="caution">
    <text evidence="6">The sequence shown here is derived from an EMBL/GenBank/DDBJ whole genome shotgun (WGS) entry which is preliminary data.</text>
</comment>
<proteinExistence type="inferred from homology"/>
<keyword evidence="3" id="KW-0812">Transmembrane</keyword>
<dbReference type="GO" id="GO:0055085">
    <property type="term" value="P:transmembrane transport"/>
    <property type="evidence" value="ECO:0007669"/>
    <property type="project" value="TreeGrafter"/>
</dbReference>
<dbReference type="OrthoDB" id="9799225at2"/>
<comment type="similarity">
    <text evidence="2">Belongs to the autoinducer-2 exporter (AI-2E) (TC 2.A.86) family.</text>
</comment>
<evidence type="ECO:0000256" key="5">
    <source>
        <dbReference type="ARBA" id="ARBA00023136"/>
    </source>
</evidence>
<accession>A0A0W0TTI1</accession>
<dbReference type="GO" id="GO:0016020">
    <property type="term" value="C:membrane"/>
    <property type="evidence" value="ECO:0007669"/>
    <property type="project" value="UniProtKB-SubCell"/>
</dbReference>
<dbReference type="RefSeq" id="WP_028385689.1">
    <property type="nucleotide sequence ID" value="NZ_CAAAHN010000006.1"/>
</dbReference>
<comment type="subcellular location">
    <subcellularLocation>
        <location evidence="1">Membrane</location>
        <topology evidence="1">Multi-pass membrane protein</topology>
    </subcellularLocation>
</comment>
<dbReference type="PANTHER" id="PTHR21716:SF64">
    <property type="entry name" value="AI-2 TRANSPORT PROTEIN TQSA"/>
    <property type="match status" value="1"/>
</dbReference>
<dbReference type="Proteomes" id="UP000054785">
    <property type="component" value="Unassembled WGS sequence"/>
</dbReference>
<dbReference type="PANTHER" id="PTHR21716">
    <property type="entry name" value="TRANSMEMBRANE PROTEIN"/>
    <property type="match status" value="1"/>
</dbReference>
<dbReference type="PATRIC" id="fig|45065.4.peg.1511"/>
<keyword evidence="4" id="KW-1133">Transmembrane helix</keyword>
<keyword evidence="7" id="KW-1185">Reference proteome</keyword>
<evidence type="ECO:0000313" key="6">
    <source>
        <dbReference type="EMBL" id="KTC98951.1"/>
    </source>
</evidence>
<organism evidence="6 7">
    <name type="scientific">Legionella geestiana</name>
    <dbReference type="NCBI Taxonomy" id="45065"/>
    <lineage>
        <taxon>Bacteria</taxon>
        <taxon>Pseudomonadati</taxon>
        <taxon>Pseudomonadota</taxon>
        <taxon>Gammaproteobacteria</taxon>
        <taxon>Legionellales</taxon>
        <taxon>Legionellaceae</taxon>
        <taxon>Legionella</taxon>
    </lineage>
</organism>
<keyword evidence="5" id="KW-0472">Membrane</keyword>
<sequence length="351" mass="38844">MNRTVTVAATLLLVIMTGFLLVQGRGLLMPIIIALFIWHLVNTINQGIRALPLAGARMPHWLSLLCALLVLVMLARLVFDILGSNINQVIAAAPRYQENLLSLFNRLDERLHIRAFANVDAFLENLSVQSIVLNVYGVFTSLASSAVLIALYVVFLFVEQHFFWQKIRLLFAKKGHLRVVNNIISHIVRDTQTYLGIKTLVSAVTAVASWSIMKAVGLDFAEFWALLIFFLNFIPNIGAIIATAFPALLAMVQFDGGLPFLAVSLGIISVQFVIGNLIEPRFMGKSLNVSPLAILFALTLWGAIWGVLGMFLSVPITVMLMIVCAHFEKTRPIAVLLSQDGHIYKAYEEIA</sequence>
<dbReference type="EMBL" id="LNYC01000052">
    <property type="protein sequence ID" value="KTC98951.1"/>
    <property type="molecule type" value="Genomic_DNA"/>
</dbReference>
<evidence type="ECO:0000256" key="3">
    <source>
        <dbReference type="ARBA" id="ARBA00022692"/>
    </source>
</evidence>
<evidence type="ECO:0000313" key="7">
    <source>
        <dbReference type="Proteomes" id="UP000054785"/>
    </source>
</evidence>
<dbReference type="AlphaFoldDB" id="A0A0W0TTI1"/>
<name>A0A0W0TTI1_9GAMM</name>
<evidence type="ECO:0000256" key="2">
    <source>
        <dbReference type="ARBA" id="ARBA00009773"/>
    </source>
</evidence>
<protein>
    <submittedName>
        <fullName evidence="6">Transporter, permease</fullName>
    </submittedName>
</protein>
<evidence type="ECO:0000256" key="4">
    <source>
        <dbReference type="ARBA" id="ARBA00022989"/>
    </source>
</evidence>
<reference evidence="6 7" key="1">
    <citation type="submission" date="2015-11" db="EMBL/GenBank/DDBJ databases">
        <title>Genomic analysis of 38 Legionella species identifies large and diverse effector repertoires.</title>
        <authorList>
            <person name="Burstein D."/>
            <person name="Amaro F."/>
            <person name="Zusman T."/>
            <person name="Lifshitz Z."/>
            <person name="Cohen O."/>
            <person name="Gilbert J.A."/>
            <person name="Pupko T."/>
            <person name="Shuman H.A."/>
            <person name="Segal G."/>
        </authorList>
    </citation>
    <scope>NUCLEOTIDE SEQUENCE [LARGE SCALE GENOMIC DNA]</scope>
    <source>
        <strain evidence="6 7">ATCC 49504</strain>
    </source>
</reference>
<gene>
    <name evidence="6" type="ORF">Lgee_1397</name>
</gene>
<dbReference type="Pfam" id="PF01594">
    <property type="entry name" value="AI-2E_transport"/>
    <property type="match status" value="1"/>
</dbReference>
<dbReference type="InterPro" id="IPR002549">
    <property type="entry name" value="AI-2E-like"/>
</dbReference>
<evidence type="ECO:0000256" key="1">
    <source>
        <dbReference type="ARBA" id="ARBA00004141"/>
    </source>
</evidence>